<reference evidence="2 3" key="1">
    <citation type="submission" date="2019-05" db="EMBL/GenBank/DDBJ databases">
        <title>Panacibacter sp. strain 17mud1-8 Genome sequencing and assembly.</title>
        <authorList>
            <person name="Chhetri G."/>
        </authorList>
    </citation>
    <scope>NUCLEOTIDE SEQUENCE [LARGE SCALE GENOMIC DNA]</scope>
    <source>
        <strain evidence="2 3">17mud1-8</strain>
    </source>
</reference>
<proteinExistence type="predicted"/>
<dbReference type="Proteomes" id="UP000305848">
    <property type="component" value="Unassembled WGS sequence"/>
</dbReference>
<dbReference type="Gene3D" id="3.40.50.180">
    <property type="entry name" value="Methylesterase CheB, C-terminal domain"/>
    <property type="match status" value="1"/>
</dbReference>
<dbReference type="OrthoDB" id="1524092at2"/>
<dbReference type="GO" id="GO:0005737">
    <property type="term" value="C:cytoplasm"/>
    <property type="evidence" value="ECO:0007669"/>
    <property type="project" value="InterPro"/>
</dbReference>
<dbReference type="InterPro" id="IPR035909">
    <property type="entry name" value="CheB_C"/>
</dbReference>
<name>A0A4U3L3E1_9BACT</name>
<dbReference type="InterPro" id="IPR000673">
    <property type="entry name" value="Sig_transdc_resp-reg_Me-estase"/>
</dbReference>
<evidence type="ECO:0000313" key="3">
    <source>
        <dbReference type="Proteomes" id="UP000305848"/>
    </source>
</evidence>
<protein>
    <recommendedName>
        <fullName evidence="1">CheB-type methylesterase domain-containing protein</fullName>
    </recommendedName>
</protein>
<dbReference type="AlphaFoldDB" id="A0A4U3L3E1"/>
<gene>
    <name evidence="2" type="ORF">FC093_08800</name>
</gene>
<evidence type="ECO:0000313" key="2">
    <source>
        <dbReference type="EMBL" id="TKK69402.1"/>
    </source>
</evidence>
<comment type="caution">
    <text evidence="2">The sequence shown here is derived from an EMBL/GenBank/DDBJ whole genome shotgun (WGS) entry which is preliminary data.</text>
</comment>
<organism evidence="2 3">
    <name type="scientific">Ilyomonas limi</name>
    <dbReference type="NCBI Taxonomy" id="2575867"/>
    <lineage>
        <taxon>Bacteria</taxon>
        <taxon>Pseudomonadati</taxon>
        <taxon>Bacteroidota</taxon>
        <taxon>Chitinophagia</taxon>
        <taxon>Chitinophagales</taxon>
        <taxon>Chitinophagaceae</taxon>
        <taxon>Ilyomonas</taxon>
    </lineage>
</organism>
<sequence>MDLKRVKENGGVVFVQNPREAEYSDMPRNAIATELVDEILNAVEIPNKIITYKDHMVP</sequence>
<dbReference type="GO" id="GO:0000156">
    <property type="term" value="F:phosphorelay response regulator activity"/>
    <property type="evidence" value="ECO:0007669"/>
    <property type="project" value="InterPro"/>
</dbReference>
<feature type="domain" description="CheB-type methylesterase" evidence="1">
    <location>
        <begin position="3"/>
        <end position="49"/>
    </location>
</feature>
<accession>A0A4U3L3E1</accession>
<dbReference type="GO" id="GO:0008984">
    <property type="term" value="F:protein-glutamate methylesterase activity"/>
    <property type="evidence" value="ECO:0007669"/>
    <property type="project" value="InterPro"/>
</dbReference>
<dbReference type="SUPFAM" id="SSF52738">
    <property type="entry name" value="Methylesterase CheB, C-terminal domain"/>
    <property type="match status" value="1"/>
</dbReference>
<keyword evidence="3" id="KW-1185">Reference proteome</keyword>
<dbReference type="Pfam" id="PF01339">
    <property type="entry name" value="CheB_methylest"/>
    <property type="match status" value="1"/>
</dbReference>
<dbReference type="RefSeq" id="WP_137261398.1">
    <property type="nucleotide sequence ID" value="NZ_SZQL01000005.1"/>
</dbReference>
<dbReference type="GO" id="GO:0006935">
    <property type="term" value="P:chemotaxis"/>
    <property type="evidence" value="ECO:0007669"/>
    <property type="project" value="InterPro"/>
</dbReference>
<dbReference type="EMBL" id="SZQL01000005">
    <property type="protein sequence ID" value="TKK69402.1"/>
    <property type="molecule type" value="Genomic_DNA"/>
</dbReference>
<evidence type="ECO:0000259" key="1">
    <source>
        <dbReference type="Pfam" id="PF01339"/>
    </source>
</evidence>